<evidence type="ECO:0000313" key="2">
    <source>
        <dbReference type="Proteomes" id="UP000002318"/>
    </source>
</evidence>
<dbReference type="KEGG" id="ssm:Spirs_3073"/>
<evidence type="ECO:0000313" key="1">
    <source>
        <dbReference type="EMBL" id="ADK82173.1"/>
    </source>
</evidence>
<dbReference type="AlphaFoldDB" id="E1R4T5"/>
<dbReference type="Proteomes" id="UP000002318">
    <property type="component" value="Chromosome"/>
</dbReference>
<protein>
    <submittedName>
        <fullName evidence="1">Uncharacterized protein</fullName>
    </submittedName>
</protein>
<accession>E1R4T5</accession>
<dbReference type="STRING" id="573413.Spirs_3073"/>
<dbReference type="OrthoDB" id="2083225at2"/>
<proteinExistence type="predicted"/>
<dbReference type="eggNOG" id="ENOG5033MPR">
    <property type="taxonomic scope" value="Bacteria"/>
</dbReference>
<sequence length="138" mass="15799">MTIEERKNLVIHLLSMAHAKAENEAEIIRNESDPSLKFIYEHLRKYILAKFLLSEDCMEDQLQELAELSLARSIKLDPKMIKKFDKAVPCDNVSSASAKKVMLLYAIQKDLHIHPDAEFLISQKDVRGLSVLVHSLLQ</sequence>
<keyword evidence="2" id="KW-1185">Reference proteome</keyword>
<name>E1R4T5_SEDSS</name>
<gene>
    <name evidence="1" type="ordered locus">Spirs_3073</name>
</gene>
<dbReference type="HOGENOM" id="CLU_1853967_0_0_12"/>
<organism evidence="1 2">
    <name type="scientific">Sediminispirochaeta smaragdinae (strain DSM 11293 / JCM 15392 / SEBR 4228)</name>
    <name type="common">Spirochaeta smaragdinae</name>
    <dbReference type="NCBI Taxonomy" id="573413"/>
    <lineage>
        <taxon>Bacteria</taxon>
        <taxon>Pseudomonadati</taxon>
        <taxon>Spirochaetota</taxon>
        <taxon>Spirochaetia</taxon>
        <taxon>Spirochaetales</taxon>
        <taxon>Spirochaetaceae</taxon>
        <taxon>Sediminispirochaeta</taxon>
    </lineage>
</organism>
<dbReference type="RefSeq" id="WP_013255632.1">
    <property type="nucleotide sequence ID" value="NC_014364.1"/>
</dbReference>
<dbReference type="EMBL" id="CP002116">
    <property type="protein sequence ID" value="ADK82173.1"/>
    <property type="molecule type" value="Genomic_DNA"/>
</dbReference>
<reference evidence="1 2" key="1">
    <citation type="journal article" date="2010" name="Stand. Genomic Sci.">
        <title>Complete genome sequence of Spirochaeta smaragdinae type strain (SEBR 4228).</title>
        <authorList>
            <person name="Mavromatis K."/>
            <person name="Yasawong M."/>
            <person name="Chertkov O."/>
            <person name="Lapidus A."/>
            <person name="Lucas S."/>
            <person name="Nolan M."/>
            <person name="Del Rio T.G."/>
            <person name="Tice H."/>
            <person name="Cheng J.F."/>
            <person name="Pitluck S."/>
            <person name="Liolios K."/>
            <person name="Ivanova N."/>
            <person name="Tapia R."/>
            <person name="Han C."/>
            <person name="Bruce D."/>
            <person name="Goodwin L."/>
            <person name="Pati A."/>
            <person name="Chen A."/>
            <person name="Palaniappan K."/>
            <person name="Land M."/>
            <person name="Hauser L."/>
            <person name="Chang Y.J."/>
            <person name="Jeffries C.D."/>
            <person name="Detter J.C."/>
            <person name="Rohde M."/>
            <person name="Brambilla E."/>
            <person name="Spring S."/>
            <person name="Goker M."/>
            <person name="Sikorski J."/>
            <person name="Woyke T."/>
            <person name="Bristow J."/>
            <person name="Eisen J.A."/>
            <person name="Markowitz V."/>
            <person name="Hugenholtz P."/>
            <person name="Klenk H.P."/>
            <person name="Kyrpides N.C."/>
        </authorList>
    </citation>
    <scope>NUCLEOTIDE SEQUENCE [LARGE SCALE GENOMIC DNA]</scope>
    <source>
        <strain evidence="2">DSM 11293 / JCM 15392 / SEBR 4228</strain>
    </source>
</reference>